<evidence type="ECO:0000313" key="2">
    <source>
        <dbReference type="Proteomes" id="UP000655759"/>
    </source>
</evidence>
<evidence type="ECO:0000313" key="1">
    <source>
        <dbReference type="EMBL" id="CAE6488214.1"/>
    </source>
</evidence>
<dbReference type="GO" id="GO:0005975">
    <property type="term" value="P:carbohydrate metabolic process"/>
    <property type="evidence" value="ECO:0007669"/>
    <property type="project" value="InterPro"/>
</dbReference>
<comment type="caution">
    <text evidence="1">The sequence shown here is derived from an EMBL/GenBank/DDBJ whole genome shotgun (WGS) entry which is preliminary data.</text>
</comment>
<dbReference type="Gene3D" id="1.50.10.20">
    <property type="match status" value="2"/>
</dbReference>
<gene>
    <name evidence="1" type="ORF">NUZ5A_20428</name>
</gene>
<dbReference type="RefSeq" id="WP_205098221.1">
    <property type="nucleotide sequence ID" value="NZ_CAJNAQ010000002.1"/>
</dbReference>
<dbReference type="SUPFAM" id="SSF48208">
    <property type="entry name" value="Six-hairpin glycosidases"/>
    <property type="match status" value="1"/>
</dbReference>
<proteinExistence type="predicted"/>
<protein>
    <submittedName>
        <fullName evidence="1">Uncharacterized protein</fullName>
    </submittedName>
</protein>
<dbReference type="Proteomes" id="UP000655759">
    <property type="component" value="Unassembled WGS sequence"/>
</dbReference>
<organism evidence="1 2">
    <name type="scientific">Candidatus Nitrosotenuis uzonensis</name>
    <dbReference type="NCBI Taxonomy" id="1407055"/>
    <lineage>
        <taxon>Archaea</taxon>
        <taxon>Nitrososphaerota</taxon>
        <taxon>Candidatus Nitrosotenuis</taxon>
    </lineage>
</organism>
<sequence>MVLKGYGVLNEYYRLVRDWLVSTNLVIKDKNDDNLGGVHSFYDLKEKKYGFLYPEITGYYVSTMCFFSKYENTNNYLNLAKNSANWLIKIFNKYDAIVMGIGDELKEKIAFTFDTSICAKGMLDYFSLTGDIKYLRTAESLVNWILEGAIDDDGTVRPFMIVSEKRFSESSEVWYKSRGCLNIKIAMVLLALYRITKREELYNTAKKICDSCTRYQNHDGSIAMNEGSKTINLHTQCYALEGLVYAYHYTGESKYIQWCKKALDWSISKIEDDGSIMLWFNSKHRSKASYPVAQLIRLLILVDAIDNEHKYHNYVQKLYSFLMTMQAIDSSPHINGGFYEEITKSLIGWKRNDKINSWGSMFSAQAIFWLNMNRFSFTDSIPYLY</sequence>
<dbReference type="AlphaFoldDB" id="A0A812EUX4"/>
<reference evidence="1" key="1">
    <citation type="submission" date="2021-02" db="EMBL/GenBank/DDBJ databases">
        <authorList>
            <person name="Han P."/>
        </authorList>
    </citation>
    <scope>NUCLEOTIDE SEQUENCE</scope>
    <source>
        <strain evidence="1">Candidatus Nitrosotenuis uzonensis 5A</strain>
    </source>
</reference>
<name>A0A812EUX4_9ARCH</name>
<accession>A0A812EUX4</accession>
<dbReference type="InterPro" id="IPR008928">
    <property type="entry name" value="6-hairpin_glycosidase_sf"/>
</dbReference>
<dbReference type="EMBL" id="CAJNAQ010000002">
    <property type="protein sequence ID" value="CAE6488214.1"/>
    <property type="molecule type" value="Genomic_DNA"/>
</dbReference>